<dbReference type="GO" id="GO:0005886">
    <property type="term" value="C:plasma membrane"/>
    <property type="evidence" value="ECO:0007669"/>
    <property type="project" value="UniProtKB-SubCell"/>
</dbReference>
<dbReference type="Pfam" id="PF00528">
    <property type="entry name" value="BPD_transp_1"/>
    <property type="match status" value="1"/>
</dbReference>
<comment type="subcellular location">
    <subcellularLocation>
        <location evidence="1 7">Cell membrane</location>
        <topology evidence="1 7">Multi-pass membrane protein</topology>
    </subcellularLocation>
</comment>
<dbReference type="OrthoDB" id="9771544at2"/>
<feature type="domain" description="ABC transmembrane type-1" evidence="8">
    <location>
        <begin position="68"/>
        <end position="257"/>
    </location>
</feature>
<dbReference type="Gene3D" id="1.10.3720.10">
    <property type="entry name" value="MetI-like"/>
    <property type="match status" value="1"/>
</dbReference>
<proteinExistence type="inferred from homology"/>
<dbReference type="RefSeq" id="WP_045808387.1">
    <property type="nucleotide sequence ID" value="NZ_JZCR01000025.1"/>
</dbReference>
<name>A0A0F3RNN0_9LACO</name>
<reference evidence="9 10" key="1">
    <citation type="submission" date="2015-03" db="EMBL/GenBank/DDBJ databases">
        <authorList>
            <person name="Zheng J."/>
            <person name="Ganezle M."/>
        </authorList>
    </citation>
    <scope>NUCLEOTIDE SEQUENCE [LARGE SCALE GENOMIC DNA]</scope>
    <source>
        <strain evidence="9 10">LP38</strain>
    </source>
</reference>
<comment type="caution">
    <text evidence="9">The sequence shown here is derived from an EMBL/GenBank/DDBJ whole genome shotgun (WGS) entry which is preliminary data.</text>
</comment>
<evidence type="ECO:0000313" key="10">
    <source>
        <dbReference type="Proteomes" id="UP000033491"/>
    </source>
</evidence>
<evidence type="ECO:0000313" key="9">
    <source>
        <dbReference type="EMBL" id="KJW11608.1"/>
    </source>
</evidence>
<dbReference type="STRING" id="216463.VC81_12435"/>
<feature type="transmembrane region" description="Helical" evidence="7">
    <location>
        <begin position="67"/>
        <end position="91"/>
    </location>
</feature>
<dbReference type="PROSITE" id="PS50928">
    <property type="entry name" value="ABC_TM1"/>
    <property type="match status" value="1"/>
</dbReference>
<sequence>MKKLLIGGRYLLLALGAVAMLLPFVWMVVISLQPAATTLTLPTFAWSSALHWENYRHAWRLAPFAQYYGNSLLVTATTTGGQLFTSILAAFAFSHLHFYGRRLLFRGLIALTMIPGELLLIPNFITLTHLHWINTYAALIVPWLTSIFAMFALRQAFLTHPQSLYYAARLEGASDWQYLWHVLVPLNRPMITAVGILQAIGSWNAFMWPLIVTNSPRLRTLPVGLMTFTSQTGTNYPLLMAATVFVVVPLLILYLALQKYIVAGITRANLKG</sequence>
<gene>
    <name evidence="9" type="ORF">VC81_12435</name>
</gene>
<comment type="similarity">
    <text evidence="7">Belongs to the binding-protein-dependent transport system permease family.</text>
</comment>
<evidence type="ECO:0000256" key="5">
    <source>
        <dbReference type="ARBA" id="ARBA00022989"/>
    </source>
</evidence>
<dbReference type="PANTHER" id="PTHR43744">
    <property type="entry name" value="ABC TRANSPORTER PERMEASE PROTEIN MG189-RELATED-RELATED"/>
    <property type="match status" value="1"/>
</dbReference>
<evidence type="ECO:0000259" key="8">
    <source>
        <dbReference type="PROSITE" id="PS50928"/>
    </source>
</evidence>
<keyword evidence="4 7" id="KW-0812">Transmembrane</keyword>
<evidence type="ECO:0000256" key="6">
    <source>
        <dbReference type="ARBA" id="ARBA00023136"/>
    </source>
</evidence>
<dbReference type="PATRIC" id="fig|216463.3.peg.1742"/>
<dbReference type="PANTHER" id="PTHR43744:SF12">
    <property type="entry name" value="ABC TRANSPORTER PERMEASE PROTEIN MG189-RELATED"/>
    <property type="match status" value="1"/>
</dbReference>
<dbReference type="InterPro" id="IPR035906">
    <property type="entry name" value="MetI-like_sf"/>
</dbReference>
<protein>
    <submittedName>
        <fullName evidence="9">ABC transporter permease</fullName>
    </submittedName>
</protein>
<dbReference type="CDD" id="cd06261">
    <property type="entry name" value="TM_PBP2"/>
    <property type="match status" value="1"/>
</dbReference>
<feature type="transmembrane region" description="Helical" evidence="7">
    <location>
        <begin position="103"/>
        <end position="125"/>
    </location>
</feature>
<feature type="transmembrane region" description="Helical" evidence="7">
    <location>
        <begin position="12"/>
        <end position="32"/>
    </location>
</feature>
<evidence type="ECO:0000256" key="4">
    <source>
        <dbReference type="ARBA" id="ARBA00022692"/>
    </source>
</evidence>
<dbReference type="GO" id="GO:0055085">
    <property type="term" value="P:transmembrane transport"/>
    <property type="evidence" value="ECO:0007669"/>
    <property type="project" value="InterPro"/>
</dbReference>
<dbReference type="AlphaFoldDB" id="A0A0F3RNN0"/>
<dbReference type="SUPFAM" id="SSF161098">
    <property type="entry name" value="MetI-like"/>
    <property type="match status" value="1"/>
</dbReference>
<feature type="transmembrane region" description="Helical" evidence="7">
    <location>
        <begin position="131"/>
        <end position="153"/>
    </location>
</feature>
<dbReference type="InterPro" id="IPR000515">
    <property type="entry name" value="MetI-like"/>
</dbReference>
<keyword evidence="6 7" id="KW-0472">Membrane</keyword>
<accession>A0A0F3RNN0</accession>
<dbReference type="Proteomes" id="UP000033491">
    <property type="component" value="Unassembled WGS sequence"/>
</dbReference>
<keyword evidence="5 7" id="KW-1133">Transmembrane helix</keyword>
<organism evidence="9 10">
    <name type="scientific">Levilactobacillus spicheri</name>
    <dbReference type="NCBI Taxonomy" id="216463"/>
    <lineage>
        <taxon>Bacteria</taxon>
        <taxon>Bacillati</taxon>
        <taxon>Bacillota</taxon>
        <taxon>Bacilli</taxon>
        <taxon>Lactobacillales</taxon>
        <taxon>Lactobacillaceae</taxon>
        <taxon>Levilactobacillus</taxon>
    </lineage>
</organism>
<evidence type="ECO:0000256" key="3">
    <source>
        <dbReference type="ARBA" id="ARBA00022475"/>
    </source>
</evidence>
<dbReference type="EMBL" id="JZCR01000025">
    <property type="protein sequence ID" value="KJW11608.1"/>
    <property type="molecule type" value="Genomic_DNA"/>
</dbReference>
<evidence type="ECO:0000256" key="7">
    <source>
        <dbReference type="RuleBase" id="RU363032"/>
    </source>
</evidence>
<feature type="transmembrane region" description="Helical" evidence="7">
    <location>
        <begin position="236"/>
        <end position="257"/>
    </location>
</feature>
<keyword evidence="2 7" id="KW-0813">Transport</keyword>
<evidence type="ECO:0000256" key="2">
    <source>
        <dbReference type="ARBA" id="ARBA00022448"/>
    </source>
</evidence>
<keyword evidence="3" id="KW-1003">Cell membrane</keyword>
<evidence type="ECO:0000256" key="1">
    <source>
        <dbReference type="ARBA" id="ARBA00004651"/>
    </source>
</evidence>